<feature type="signal peptide" evidence="1">
    <location>
        <begin position="1"/>
        <end position="25"/>
    </location>
</feature>
<name>A0A1E1MCZ2_RHYSE</name>
<evidence type="ECO:0000313" key="2">
    <source>
        <dbReference type="EMBL" id="CZT46969.1"/>
    </source>
</evidence>
<keyword evidence="3" id="KW-1185">Reference proteome</keyword>
<protein>
    <submittedName>
        <fullName evidence="2">Uncharacterized protein</fullName>
    </submittedName>
</protein>
<gene>
    <name evidence="2" type="ORF">RSE6_07484</name>
</gene>
<proteinExistence type="predicted"/>
<dbReference type="EMBL" id="FJVC01000274">
    <property type="protein sequence ID" value="CZT46969.1"/>
    <property type="molecule type" value="Genomic_DNA"/>
</dbReference>
<feature type="chain" id="PRO_5009448184" evidence="1">
    <location>
        <begin position="26"/>
        <end position="230"/>
    </location>
</feature>
<sequence>MYFRITSSLIGFSTSISFFLPSALASSSDVSAIGINLGTGYLTSVYITENDGFVKVASVEASQAWKDLSHHLPGRQDGKEIWRYKEATISEILLHILSSILEATDAKLIQEVKVLGITVPEFIAQYGYTKEMMKYANKVLSSLNDNVIPLPYYCGILKGYQLHEAEALGYPVGTDLDKEDTLVLQIDCEDSMLDVVSNDIGRKPPLWKAIFEALTMEDQHSREYYETSPI</sequence>
<accession>A0A1E1MCZ2</accession>
<evidence type="ECO:0000313" key="3">
    <source>
        <dbReference type="Proteomes" id="UP000177625"/>
    </source>
</evidence>
<keyword evidence="1" id="KW-0732">Signal</keyword>
<evidence type="ECO:0000256" key="1">
    <source>
        <dbReference type="SAM" id="SignalP"/>
    </source>
</evidence>
<dbReference type="AlphaFoldDB" id="A0A1E1MCZ2"/>
<dbReference type="Proteomes" id="UP000177625">
    <property type="component" value="Unassembled WGS sequence"/>
</dbReference>
<reference evidence="3" key="1">
    <citation type="submission" date="2016-03" db="EMBL/GenBank/DDBJ databases">
        <authorList>
            <person name="Guldener U."/>
        </authorList>
    </citation>
    <scope>NUCLEOTIDE SEQUENCE [LARGE SCALE GENOMIC DNA]</scope>
</reference>
<organism evidence="2 3">
    <name type="scientific">Rhynchosporium secalis</name>
    <name type="common">Barley scald fungus</name>
    <dbReference type="NCBI Taxonomy" id="38038"/>
    <lineage>
        <taxon>Eukaryota</taxon>
        <taxon>Fungi</taxon>
        <taxon>Dikarya</taxon>
        <taxon>Ascomycota</taxon>
        <taxon>Pezizomycotina</taxon>
        <taxon>Leotiomycetes</taxon>
        <taxon>Helotiales</taxon>
        <taxon>Ploettnerulaceae</taxon>
        <taxon>Rhynchosporium</taxon>
    </lineage>
</organism>